<comment type="similarity">
    <text evidence="2 9">Belongs to the MYST (SAS/MOZ) family.</text>
</comment>
<dbReference type="CDD" id="cd04301">
    <property type="entry name" value="NAT_SF"/>
    <property type="match status" value="1"/>
</dbReference>
<accession>A0ABM1KWN6</accession>
<dbReference type="PANTHER" id="PTHR10615">
    <property type="entry name" value="HISTONE ACETYLTRANSFERASE"/>
    <property type="match status" value="1"/>
</dbReference>
<proteinExistence type="inferred from homology"/>
<evidence type="ECO:0000256" key="4">
    <source>
        <dbReference type="ARBA" id="ARBA00022679"/>
    </source>
</evidence>
<dbReference type="GeneID" id="107120000"/>
<gene>
    <name evidence="13" type="primary">KAT8</name>
</gene>
<keyword evidence="5" id="KW-0007">Acetylation</keyword>
<evidence type="ECO:0000256" key="2">
    <source>
        <dbReference type="ARBA" id="ARBA00010107"/>
    </source>
</evidence>
<dbReference type="InterPro" id="IPR000953">
    <property type="entry name" value="Chromo/chromo_shadow_dom"/>
</dbReference>
<evidence type="ECO:0000256" key="8">
    <source>
        <dbReference type="ARBA" id="ARBA00023315"/>
    </source>
</evidence>
<dbReference type="SMART" id="SM00298">
    <property type="entry name" value="CHROMO"/>
    <property type="match status" value="1"/>
</dbReference>
<evidence type="ECO:0000313" key="13">
    <source>
        <dbReference type="RefSeq" id="XP_015278123.1"/>
    </source>
</evidence>
<dbReference type="Proteomes" id="UP000694871">
    <property type="component" value="Unplaced"/>
</dbReference>
<feature type="compositionally biased region" description="Gly residues" evidence="10">
    <location>
        <begin position="1"/>
        <end position="11"/>
    </location>
</feature>
<dbReference type="InterPro" id="IPR050603">
    <property type="entry name" value="MYST_HAT"/>
</dbReference>
<dbReference type="PANTHER" id="PTHR10615:SF82">
    <property type="entry name" value="HISTONE ACETYLTRANSFERASE KAT8"/>
    <property type="match status" value="1"/>
</dbReference>
<dbReference type="CDD" id="cd18984">
    <property type="entry name" value="CBD_MOF_like"/>
    <property type="match status" value="1"/>
</dbReference>
<evidence type="ECO:0000256" key="9">
    <source>
        <dbReference type="RuleBase" id="RU361211"/>
    </source>
</evidence>
<name>A0ABM1KWN6_GEKJA</name>
<reference evidence="13" key="1">
    <citation type="submission" date="2025-08" db="UniProtKB">
        <authorList>
            <consortium name="RefSeq"/>
        </authorList>
    </citation>
    <scope>IDENTIFICATION</scope>
</reference>
<dbReference type="PROSITE" id="PS51726">
    <property type="entry name" value="MYST_HAT"/>
    <property type="match status" value="1"/>
</dbReference>
<dbReference type="RefSeq" id="XP_015278123.1">
    <property type="nucleotide sequence ID" value="XM_015422637.1"/>
</dbReference>
<evidence type="ECO:0000256" key="3">
    <source>
        <dbReference type="ARBA" id="ARBA00013184"/>
    </source>
</evidence>
<feature type="compositionally biased region" description="Low complexity" evidence="10">
    <location>
        <begin position="50"/>
        <end position="61"/>
    </location>
</feature>
<keyword evidence="7" id="KW-0804">Transcription</keyword>
<evidence type="ECO:0000256" key="7">
    <source>
        <dbReference type="ARBA" id="ARBA00023163"/>
    </source>
</evidence>
<comment type="subcellular location">
    <subcellularLocation>
        <location evidence="1 9">Nucleus</location>
    </subcellularLocation>
</comment>
<keyword evidence="8" id="KW-0012">Acyltransferase</keyword>
<protein>
    <recommendedName>
        <fullName evidence="3 9">Histone acetyltransferase</fullName>
        <ecNumber evidence="3 9">2.3.1.48</ecNumber>
    </recommendedName>
</protein>
<evidence type="ECO:0000313" key="12">
    <source>
        <dbReference type="Proteomes" id="UP000694871"/>
    </source>
</evidence>
<feature type="region of interest" description="Disordered" evidence="10">
    <location>
        <begin position="1"/>
        <end position="75"/>
    </location>
</feature>
<dbReference type="Pfam" id="PF01853">
    <property type="entry name" value="MOZ_SAS"/>
    <property type="match status" value="1"/>
</dbReference>
<feature type="compositionally biased region" description="Low complexity" evidence="10">
    <location>
        <begin position="12"/>
        <end position="21"/>
    </location>
</feature>
<dbReference type="SUPFAM" id="SSF54160">
    <property type="entry name" value="Chromo domain-like"/>
    <property type="match status" value="1"/>
</dbReference>
<sequence length="430" mass="48294">MAAAAGPGGGDTTVAAGNDDGSGAEGGSGSPPGSDPRRLGPGGREEEEAAPGPGSVGVPVGQSHAPSSSPPPREAEVTVEIGETYLCRRVDGTWHSAEVIQSRINEQEAREEFYVHYVGFNRRLDEWVDKNRLALTKTVKDAVQKNTDQYMNELSEQPERKITRNQKRKHDEINHVQKTYAEMDPTTAALEKEHEAITKGQCQWRQPPGKEIYRKNNISVYEVDGKDHKIYCQNLCLLAKLFLDHKTLYFDVEPFVFYILTEVDRQGAHIVGYFSKEKESPDGNNVACILTLPPYQRRGYGKFLIAFSYELSKLESTVGSPEKPLSDLGKLSYRSYWSWVLLEILRDFRGTLSIKDLSQMTSITQNDIISTLQSLNMVKYWKGQHVICVTPKLVEEHLKSAQYKKPPITVDSLCLRWAPPKHKQAKISKK</sequence>
<keyword evidence="12" id="KW-1185">Reference proteome</keyword>
<dbReference type="InterPro" id="IPR036388">
    <property type="entry name" value="WH-like_DNA-bd_sf"/>
</dbReference>
<evidence type="ECO:0000256" key="5">
    <source>
        <dbReference type="ARBA" id="ARBA00022990"/>
    </source>
</evidence>
<dbReference type="Pfam" id="PF11717">
    <property type="entry name" value="Tudor-knot"/>
    <property type="match status" value="1"/>
</dbReference>
<dbReference type="InterPro" id="IPR016197">
    <property type="entry name" value="Chromo-like_dom_sf"/>
</dbReference>
<dbReference type="Gene3D" id="1.10.10.10">
    <property type="entry name" value="Winged helix-like DNA-binding domain superfamily/Winged helix DNA-binding domain"/>
    <property type="match status" value="1"/>
</dbReference>
<dbReference type="EC" id="2.3.1.48" evidence="3 9"/>
<dbReference type="Gene3D" id="3.40.630.30">
    <property type="match status" value="1"/>
</dbReference>
<dbReference type="InterPro" id="IPR016181">
    <property type="entry name" value="Acyl_CoA_acyltransferase"/>
</dbReference>
<evidence type="ECO:0000256" key="10">
    <source>
        <dbReference type="SAM" id="MobiDB-lite"/>
    </source>
</evidence>
<keyword evidence="6" id="KW-0805">Transcription regulation</keyword>
<dbReference type="InterPro" id="IPR002717">
    <property type="entry name" value="HAT_MYST-type"/>
</dbReference>
<organism evidence="12 13">
    <name type="scientific">Gekko japonicus</name>
    <name type="common">Schlegel's Japanese gecko</name>
    <dbReference type="NCBI Taxonomy" id="146911"/>
    <lineage>
        <taxon>Eukaryota</taxon>
        <taxon>Metazoa</taxon>
        <taxon>Chordata</taxon>
        <taxon>Craniata</taxon>
        <taxon>Vertebrata</taxon>
        <taxon>Euteleostomi</taxon>
        <taxon>Lepidosauria</taxon>
        <taxon>Squamata</taxon>
        <taxon>Bifurcata</taxon>
        <taxon>Gekkota</taxon>
        <taxon>Gekkonidae</taxon>
        <taxon>Gekkoninae</taxon>
        <taxon>Gekko</taxon>
    </lineage>
</organism>
<evidence type="ECO:0000256" key="6">
    <source>
        <dbReference type="ARBA" id="ARBA00023015"/>
    </source>
</evidence>
<evidence type="ECO:0000256" key="1">
    <source>
        <dbReference type="ARBA" id="ARBA00004123"/>
    </source>
</evidence>
<comment type="catalytic activity">
    <reaction evidence="9">
        <text>L-lysyl-[protein] + acetyl-CoA = N(6)-acetyl-L-lysyl-[protein] + CoA + H(+)</text>
        <dbReference type="Rhea" id="RHEA:45948"/>
        <dbReference type="Rhea" id="RHEA-COMP:9752"/>
        <dbReference type="Rhea" id="RHEA-COMP:10731"/>
        <dbReference type="ChEBI" id="CHEBI:15378"/>
        <dbReference type="ChEBI" id="CHEBI:29969"/>
        <dbReference type="ChEBI" id="CHEBI:57287"/>
        <dbReference type="ChEBI" id="CHEBI:57288"/>
        <dbReference type="ChEBI" id="CHEBI:61930"/>
        <dbReference type="EC" id="2.3.1.48"/>
    </reaction>
</comment>
<dbReference type="Gene3D" id="2.30.30.140">
    <property type="match status" value="1"/>
</dbReference>
<evidence type="ECO:0000259" key="11">
    <source>
        <dbReference type="PROSITE" id="PS51726"/>
    </source>
</evidence>
<keyword evidence="4" id="KW-0808">Transferase</keyword>
<dbReference type="InterPro" id="IPR025995">
    <property type="entry name" value="Tudor-knot"/>
</dbReference>
<feature type="domain" description="MYST-type HAT" evidence="11">
    <location>
        <begin position="107"/>
        <end position="419"/>
    </location>
</feature>
<dbReference type="SUPFAM" id="SSF55729">
    <property type="entry name" value="Acyl-CoA N-acyltransferases (Nat)"/>
    <property type="match status" value="1"/>
</dbReference>
<keyword evidence="9" id="KW-0539">Nucleus</keyword>